<reference evidence="11 12" key="1">
    <citation type="submission" date="2018-06" db="EMBL/GenBank/DDBJ databases">
        <authorList>
            <consortium name="Pathogen Informatics"/>
            <person name="Doyle S."/>
        </authorList>
    </citation>
    <scope>NUCLEOTIDE SEQUENCE [LARGE SCALE GENOMIC DNA]</scope>
    <source>
        <strain evidence="11 12">NCTC9810</strain>
    </source>
</reference>
<dbReference type="PANTHER" id="PTHR21342">
    <property type="entry name" value="PHOSPHOPANTETHEINE ADENYLYLTRANSFERASE"/>
    <property type="match status" value="1"/>
</dbReference>
<evidence type="ECO:0000256" key="3">
    <source>
        <dbReference type="ARBA" id="ARBA00022695"/>
    </source>
</evidence>
<dbReference type="Gene3D" id="3.40.50.620">
    <property type="entry name" value="HUPs"/>
    <property type="match status" value="1"/>
</dbReference>
<evidence type="ECO:0000256" key="9">
    <source>
        <dbReference type="HAMAP-Rule" id="MF_00151"/>
    </source>
</evidence>
<dbReference type="GO" id="GO:0015937">
    <property type="term" value="P:coenzyme A biosynthetic process"/>
    <property type="evidence" value="ECO:0007669"/>
    <property type="project" value="UniProtKB-UniRule"/>
</dbReference>
<name>A0A380WV09_9FIRM</name>
<feature type="binding site" evidence="9">
    <location>
        <begin position="8"/>
        <end position="9"/>
    </location>
    <ligand>
        <name>ATP</name>
        <dbReference type="ChEBI" id="CHEBI:30616"/>
    </ligand>
</feature>
<dbReference type="AlphaFoldDB" id="A0A380WV09"/>
<evidence type="ECO:0000256" key="8">
    <source>
        <dbReference type="ARBA" id="ARBA00029346"/>
    </source>
</evidence>
<dbReference type="RefSeq" id="WP_115595036.1">
    <property type="nucleotide sequence ID" value="NZ_UFTA01000002.1"/>
</dbReference>
<keyword evidence="4 9" id="KW-0547">Nucleotide-binding</keyword>
<evidence type="ECO:0000256" key="1">
    <source>
        <dbReference type="ARBA" id="ARBA00022490"/>
    </source>
</evidence>
<dbReference type="HAMAP" id="MF_00151">
    <property type="entry name" value="PPAT_bact"/>
    <property type="match status" value="1"/>
</dbReference>
<protein>
    <recommendedName>
        <fullName evidence="9">Phosphopantetheine adenylyltransferase</fullName>
        <ecNumber evidence="9">2.7.7.3</ecNumber>
    </recommendedName>
    <alternativeName>
        <fullName evidence="9">Dephospho-CoA pyrophosphorylase</fullName>
    </alternativeName>
    <alternativeName>
        <fullName evidence="9">Pantetheine-phosphate adenylyltransferase</fullName>
        <shortName evidence="9">PPAT</shortName>
    </alternativeName>
</protein>
<comment type="pathway">
    <text evidence="9">Cofactor biosynthesis; coenzyme A biosynthesis; CoA from (R)-pantothenate: step 4/5.</text>
</comment>
<dbReference type="InterPro" id="IPR001980">
    <property type="entry name" value="PPAT"/>
</dbReference>
<comment type="catalytic activity">
    <reaction evidence="8 9">
        <text>(R)-4'-phosphopantetheine + ATP + H(+) = 3'-dephospho-CoA + diphosphate</text>
        <dbReference type="Rhea" id="RHEA:19801"/>
        <dbReference type="ChEBI" id="CHEBI:15378"/>
        <dbReference type="ChEBI" id="CHEBI:30616"/>
        <dbReference type="ChEBI" id="CHEBI:33019"/>
        <dbReference type="ChEBI" id="CHEBI:57328"/>
        <dbReference type="ChEBI" id="CHEBI:61723"/>
        <dbReference type="EC" id="2.7.7.3"/>
    </reaction>
</comment>
<evidence type="ECO:0000256" key="2">
    <source>
        <dbReference type="ARBA" id="ARBA00022679"/>
    </source>
</evidence>
<keyword evidence="6 9" id="KW-0460">Magnesium</keyword>
<gene>
    <name evidence="9 11" type="primary">coaD</name>
    <name evidence="11" type="ORF">NCTC9810_00445</name>
</gene>
<feature type="binding site" evidence="9">
    <location>
        <begin position="89"/>
        <end position="91"/>
    </location>
    <ligand>
        <name>ATP</name>
        <dbReference type="ChEBI" id="CHEBI:30616"/>
    </ligand>
</feature>
<feature type="binding site" evidence="9">
    <location>
        <position position="40"/>
    </location>
    <ligand>
        <name>substrate</name>
    </ligand>
</feature>
<dbReference type="CDD" id="cd02163">
    <property type="entry name" value="PPAT"/>
    <property type="match status" value="1"/>
</dbReference>
<feature type="binding site" evidence="9">
    <location>
        <begin position="124"/>
        <end position="130"/>
    </location>
    <ligand>
        <name>ATP</name>
        <dbReference type="ChEBI" id="CHEBI:30616"/>
    </ligand>
</feature>
<dbReference type="InterPro" id="IPR004821">
    <property type="entry name" value="Cyt_trans-like"/>
</dbReference>
<comment type="subunit">
    <text evidence="9">Homohexamer.</text>
</comment>
<feature type="binding site" evidence="9">
    <location>
        <position position="99"/>
    </location>
    <ligand>
        <name>ATP</name>
        <dbReference type="ChEBI" id="CHEBI:30616"/>
    </ligand>
</feature>
<evidence type="ECO:0000313" key="12">
    <source>
        <dbReference type="Proteomes" id="UP000255124"/>
    </source>
</evidence>
<feature type="domain" description="Cytidyltransferase-like" evidence="10">
    <location>
        <begin position="4"/>
        <end position="134"/>
    </location>
</feature>
<dbReference type="GO" id="GO:0005737">
    <property type="term" value="C:cytoplasm"/>
    <property type="evidence" value="ECO:0007669"/>
    <property type="project" value="UniProtKB-SubCell"/>
</dbReference>
<feature type="binding site" evidence="9">
    <location>
        <position position="74"/>
    </location>
    <ligand>
        <name>substrate</name>
    </ligand>
</feature>
<evidence type="ECO:0000256" key="5">
    <source>
        <dbReference type="ARBA" id="ARBA00022840"/>
    </source>
</evidence>
<dbReference type="EMBL" id="UFTA01000002">
    <property type="protein sequence ID" value="SUU92124.1"/>
    <property type="molecule type" value="Genomic_DNA"/>
</dbReference>
<dbReference type="UniPathway" id="UPA00241">
    <property type="reaction ID" value="UER00355"/>
</dbReference>
<keyword evidence="5 9" id="KW-0067">ATP-binding</keyword>
<keyword evidence="2 9" id="KW-0808">Transferase</keyword>
<dbReference type="InterPro" id="IPR014729">
    <property type="entry name" value="Rossmann-like_a/b/a_fold"/>
</dbReference>
<evidence type="ECO:0000256" key="7">
    <source>
        <dbReference type="ARBA" id="ARBA00022993"/>
    </source>
</evidence>
<comment type="cofactor">
    <cofactor evidence="9">
        <name>Mg(2+)</name>
        <dbReference type="ChEBI" id="CHEBI:18420"/>
    </cofactor>
</comment>
<dbReference type="SUPFAM" id="SSF52374">
    <property type="entry name" value="Nucleotidylyl transferase"/>
    <property type="match status" value="1"/>
</dbReference>
<proteinExistence type="inferred from homology"/>
<dbReference type="GO" id="GO:0005524">
    <property type="term" value="F:ATP binding"/>
    <property type="evidence" value="ECO:0007669"/>
    <property type="project" value="UniProtKB-KW"/>
</dbReference>
<evidence type="ECO:0000313" key="11">
    <source>
        <dbReference type="EMBL" id="SUU92124.1"/>
    </source>
</evidence>
<keyword evidence="7 9" id="KW-0173">Coenzyme A biosynthesis</keyword>
<organism evidence="11 12">
    <name type="scientific">Anaerococcus octavius</name>
    <dbReference type="NCBI Taxonomy" id="54007"/>
    <lineage>
        <taxon>Bacteria</taxon>
        <taxon>Bacillati</taxon>
        <taxon>Bacillota</taxon>
        <taxon>Tissierellia</taxon>
        <taxon>Tissierellales</taxon>
        <taxon>Peptoniphilaceae</taxon>
        <taxon>Anaerococcus</taxon>
    </lineage>
</organism>
<dbReference type="EC" id="2.7.7.3" evidence="9"/>
<dbReference type="Pfam" id="PF01467">
    <property type="entry name" value="CTP_transf_like"/>
    <property type="match status" value="1"/>
</dbReference>
<feature type="binding site" evidence="9">
    <location>
        <position position="88"/>
    </location>
    <ligand>
        <name>substrate</name>
    </ligand>
</feature>
<evidence type="ECO:0000256" key="4">
    <source>
        <dbReference type="ARBA" id="ARBA00022741"/>
    </source>
</evidence>
<comment type="function">
    <text evidence="9">Reversibly transfers an adenylyl group from ATP to 4'-phosphopantetheine, yielding dephospho-CoA (dPCoA) and pyrophosphate.</text>
</comment>
<evidence type="ECO:0000259" key="10">
    <source>
        <dbReference type="Pfam" id="PF01467"/>
    </source>
</evidence>
<dbReference type="Proteomes" id="UP000255124">
    <property type="component" value="Unassembled WGS sequence"/>
</dbReference>
<dbReference type="NCBIfam" id="TIGR00125">
    <property type="entry name" value="cyt_tran_rel"/>
    <property type="match status" value="1"/>
</dbReference>
<dbReference type="NCBIfam" id="TIGR01510">
    <property type="entry name" value="coaD_prev_kdtB"/>
    <property type="match status" value="1"/>
</dbReference>
<keyword evidence="1 9" id="KW-0963">Cytoplasm</keyword>
<dbReference type="PRINTS" id="PR01020">
    <property type="entry name" value="LPSBIOSNTHSS"/>
</dbReference>
<comment type="subcellular location">
    <subcellularLocation>
        <location evidence="9">Cytoplasm</location>
    </subcellularLocation>
</comment>
<feature type="binding site" evidence="9">
    <location>
        <position position="16"/>
    </location>
    <ligand>
        <name>ATP</name>
        <dbReference type="ChEBI" id="CHEBI:30616"/>
    </ligand>
</feature>
<evidence type="ECO:0000256" key="6">
    <source>
        <dbReference type="ARBA" id="ARBA00022842"/>
    </source>
</evidence>
<dbReference type="PANTHER" id="PTHR21342:SF1">
    <property type="entry name" value="PHOSPHOPANTETHEINE ADENYLYLTRANSFERASE"/>
    <property type="match status" value="1"/>
</dbReference>
<feature type="site" description="Transition state stabilizer" evidence="9">
    <location>
        <position position="16"/>
    </location>
</feature>
<comment type="similarity">
    <text evidence="9">Belongs to the bacterial CoaD family.</text>
</comment>
<sequence length="160" mass="18156">MKVIYPGSFDPPTYGHLDIIQRLSSMFDEVIVALLVNGSKEPLFTLEERIEMIRSDVEGHDLKNVTIKTFDGLMVNFAKEEDTTIIARGLRGMADYEYEKNIARVNRSLYEGLETVFLLSSPKYSFISSSVVKEVASFGGDISSFVSDDVEIKMKEKYKY</sequence>
<dbReference type="OrthoDB" id="9806661at2"/>
<feature type="binding site" evidence="9">
    <location>
        <position position="8"/>
    </location>
    <ligand>
        <name>substrate</name>
    </ligand>
</feature>
<keyword evidence="3 9" id="KW-0548">Nucleotidyltransferase</keyword>
<dbReference type="GO" id="GO:0004595">
    <property type="term" value="F:pantetheine-phosphate adenylyltransferase activity"/>
    <property type="evidence" value="ECO:0007669"/>
    <property type="project" value="UniProtKB-UniRule"/>
</dbReference>
<accession>A0A380WV09</accession>